<dbReference type="CDD" id="cd24007">
    <property type="entry name" value="ASKHA_NBD_eukNAGK-like"/>
    <property type="match status" value="1"/>
</dbReference>
<dbReference type="Pfam" id="PF01869">
    <property type="entry name" value="BcrAD_BadFG"/>
    <property type="match status" value="1"/>
</dbReference>
<protein>
    <submittedName>
        <fullName evidence="2">ATPase</fullName>
    </submittedName>
</protein>
<dbReference type="PANTHER" id="PTHR43190">
    <property type="entry name" value="N-ACETYL-D-GLUCOSAMINE KINASE"/>
    <property type="match status" value="1"/>
</dbReference>
<evidence type="ECO:0000313" key="3">
    <source>
        <dbReference type="Proteomes" id="UP001526147"/>
    </source>
</evidence>
<proteinExistence type="predicted"/>
<feature type="domain" description="ATPase BadF/BadG/BcrA/BcrD type" evidence="1">
    <location>
        <begin position="6"/>
        <end position="302"/>
    </location>
</feature>
<organism evidence="2 3">
    <name type="scientific">Metabacillus halosaccharovorans</name>
    <dbReference type="NCBI Taxonomy" id="930124"/>
    <lineage>
        <taxon>Bacteria</taxon>
        <taxon>Bacillati</taxon>
        <taxon>Bacillota</taxon>
        <taxon>Bacilli</taxon>
        <taxon>Bacillales</taxon>
        <taxon>Bacillaceae</taxon>
        <taxon>Metabacillus</taxon>
    </lineage>
</organism>
<comment type="caution">
    <text evidence="2">The sequence shown here is derived from an EMBL/GenBank/DDBJ whole genome shotgun (WGS) entry which is preliminary data.</text>
</comment>
<keyword evidence="3" id="KW-1185">Reference proteome</keyword>
<dbReference type="InterPro" id="IPR043129">
    <property type="entry name" value="ATPase_NBD"/>
</dbReference>
<dbReference type="PANTHER" id="PTHR43190:SF3">
    <property type="entry name" value="N-ACETYL-D-GLUCOSAMINE KINASE"/>
    <property type="match status" value="1"/>
</dbReference>
<evidence type="ECO:0000259" key="1">
    <source>
        <dbReference type="Pfam" id="PF01869"/>
    </source>
</evidence>
<name>A0ABT3DAM2_9BACI</name>
<sequence>MRYLMGVDGGGSKTYTVITDEYGNKVGEGLSGRGNHQVEGIQFAMKNIKESIDIALASAVLQYEDISFTQFGLAGADREKDFAILRPALSTLPLRSWDVVCDTFEGLRIGSKNNVGIVLVCGSGTNAAGRNKEGRVVQIGGMGYLYGDAAGGIYLARETFRSAVRSWEQREIPSILTEKVSRFFGFQTMEQLVNDFLDQDIYEVPGELTIVLHEAAAVGDQLAIQLLMKTGEELGIAANAVIKSLGSFESDNIPVVLIGSILQKGRNQHLIQSLTAKIESENYTISVIIPDIEPVYGSILLAMDHLSIKTTEEMYQKFRDERRT</sequence>
<accession>A0ABT3DAM2</accession>
<dbReference type="EMBL" id="JAOYEY010000006">
    <property type="protein sequence ID" value="MCV9884098.1"/>
    <property type="molecule type" value="Genomic_DNA"/>
</dbReference>
<evidence type="ECO:0000313" key="2">
    <source>
        <dbReference type="EMBL" id="MCV9884098.1"/>
    </source>
</evidence>
<dbReference type="InterPro" id="IPR002731">
    <property type="entry name" value="ATPase_BadF"/>
</dbReference>
<dbReference type="Gene3D" id="3.30.420.40">
    <property type="match status" value="2"/>
</dbReference>
<dbReference type="SUPFAM" id="SSF53067">
    <property type="entry name" value="Actin-like ATPase domain"/>
    <property type="match status" value="2"/>
</dbReference>
<dbReference type="InterPro" id="IPR052519">
    <property type="entry name" value="Euk-type_GlcNAc_Kinase"/>
</dbReference>
<reference evidence="2 3" key="1">
    <citation type="submission" date="2022-10" db="EMBL/GenBank/DDBJ databases">
        <title>Draft genome assembly of moderately radiation resistant bacterium Metabacillus halosaccharovorans.</title>
        <authorList>
            <person name="Pal S."/>
            <person name="Gopinathan A."/>
        </authorList>
    </citation>
    <scope>NUCLEOTIDE SEQUENCE [LARGE SCALE GENOMIC DNA]</scope>
    <source>
        <strain evidence="2 3">VITHBRA001</strain>
    </source>
</reference>
<dbReference type="RefSeq" id="WP_264141136.1">
    <property type="nucleotide sequence ID" value="NZ_JAOYEY010000006.1"/>
</dbReference>
<dbReference type="Proteomes" id="UP001526147">
    <property type="component" value="Unassembled WGS sequence"/>
</dbReference>
<gene>
    <name evidence="2" type="ORF">OIH86_00130</name>
</gene>